<name>A0ABQ9B2C2_9ROSI</name>
<sequence>MLLICETERRTLMILHWDSIFFSRKNSMFGCRTRFSLASYYNSNGSFFGILLKGIGCWDFDSKTIQ</sequence>
<protein>
    <submittedName>
        <fullName evidence="1">Uncharacterized protein</fullName>
    </submittedName>
</protein>
<organism evidence="1 2">
    <name type="scientific">Salix suchowensis</name>
    <dbReference type="NCBI Taxonomy" id="1278906"/>
    <lineage>
        <taxon>Eukaryota</taxon>
        <taxon>Viridiplantae</taxon>
        <taxon>Streptophyta</taxon>
        <taxon>Embryophyta</taxon>
        <taxon>Tracheophyta</taxon>
        <taxon>Spermatophyta</taxon>
        <taxon>Magnoliopsida</taxon>
        <taxon>eudicotyledons</taxon>
        <taxon>Gunneridae</taxon>
        <taxon>Pentapetalae</taxon>
        <taxon>rosids</taxon>
        <taxon>fabids</taxon>
        <taxon>Malpighiales</taxon>
        <taxon>Salicaceae</taxon>
        <taxon>Saliceae</taxon>
        <taxon>Salix</taxon>
    </lineage>
</organism>
<gene>
    <name evidence="1" type="ORF">OIU77_001697</name>
</gene>
<proteinExistence type="predicted"/>
<reference evidence="1" key="1">
    <citation type="submission" date="2022-10" db="EMBL/GenBank/DDBJ databases">
        <authorList>
            <person name="Hyden B.L."/>
            <person name="Feng K."/>
            <person name="Yates T."/>
            <person name="Jawdy S."/>
            <person name="Smart L.B."/>
            <person name="Muchero W."/>
        </authorList>
    </citation>
    <scope>NUCLEOTIDE SEQUENCE</scope>
    <source>
        <tissue evidence="1">Shoot tip</tissue>
    </source>
</reference>
<dbReference type="EMBL" id="JAPFFI010000013">
    <property type="protein sequence ID" value="KAJ6371243.1"/>
    <property type="molecule type" value="Genomic_DNA"/>
</dbReference>
<keyword evidence="2" id="KW-1185">Reference proteome</keyword>
<dbReference type="Proteomes" id="UP001141253">
    <property type="component" value="Chromosome 17"/>
</dbReference>
<evidence type="ECO:0000313" key="1">
    <source>
        <dbReference type="EMBL" id="KAJ6371243.1"/>
    </source>
</evidence>
<accession>A0ABQ9B2C2</accession>
<comment type="caution">
    <text evidence="1">The sequence shown here is derived from an EMBL/GenBank/DDBJ whole genome shotgun (WGS) entry which is preliminary data.</text>
</comment>
<evidence type="ECO:0000313" key="2">
    <source>
        <dbReference type="Proteomes" id="UP001141253"/>
    </source>
</evidence>
<reference evidence="1" key="2">
    <citation type="journal article" date="2023" name="Int. J. Mol. Sci.">
        <title>De Novo Assembly and Annotation of 11 Diverse Shrub Willow (Salix) Genomes Reveals Novel Gene Organization in Sex-Linked Regions.</title>
        <authorList>
            <person name="Hyden B."/>
            <person name="Feng K."/>
            <person name="Yates T.B."/>
            <person name="Jawdy S."/>
            <person name="Cereghino C."/>
            <person name="Smart L.B."/>
            <person name="Muchero W."/>
        </authorList>
    </citation>
    <scope>NUCLEOTIDE SEQUENCE</scope>
    <source>
        <tissue evidence="1">Shoot tip</tissue>
    </source>
</reference>